<evidence type="ECO:0000313" key="2">
    <source>
        <dbReference type="EMBL" id="REJ07203.1"/>
    </source>
</evidence>
<dbReference type="AlphaFoldDB" id="A0A371NXS3"/>
<evidence type="ECO:0000256" key="1">
    <source>
        <dbReference type="SAM" id="Phobius"/>
    </source>
</evidence>
<dbReference type="RefSeq" id="WP_116241096.1">
    <property type="nucleotide sequence ID" value="NZ_QUAB01000018.1"/>
</dbReference>
<keyword evidence="1" id="KW-1133">Transmembrane helix</keyword>
<gene>
    <name evidence="2" type="ORF">DY023_04190</name>
</gene>
<feature type="transmembrane region" description="Helical" evidence="1">
    <location>
        <begin position="215"/>
        <end position="235"/>
    </location>
</feature>
<evidence type="ECO:0000313" key="3">
    <source>
        <dbReference type="Proteomes" id="UP000262172"/>
    </source>
</evidence>
<proteinExistence type="predicted"/>
<accession>A0A371NXS3</accession>
<keyword evidence="1" id="KW-0472">Membrane</keyword>
<keyword evidence="3" id="KW-1185">Reference proteome</keyword>
<name>A0A371NXS3_9MICO</name>
<sequence>MTENSYIYSQADMPHTPGRREVREIDGDPDAIAAHAADIAALGEKMARAARTLELFADGTVGKGESFEAIREQAKEVHSDLSTAAKRYLPSGETLAAYSNKLRTAQGETGWRVSGAERTWEEVRAASQVLGEASGAKREWEWNESHDVEQTGTAPTDHAEQGAFDAAVENWEYYWGSYDAPVETWESAYETACSGLEKVNADGVSDSFWDNSMPFVEAMLTVLLYVGIALMVVAFFVTGPLALLAGVLAAVAGVLSLLGEIAKLNAGRGDWTSVALAAIGIIPFGKLAKFASFVNPGKFPKVAAVFRIAGDDFAQYGSKLDEFVGGKVKNLFDVVGKNGEILVRSPHGLNSQNLMRMLYTPKFLVQNFGWTGGGRAGWEALLGNPATTAEAFGGGVDLYVKVVSTLKDLKEKFD</sequence>
<dbReference type="OrthoDB" id="5044126at2"/>
<organism evidence="2 3">
    <name type="scientific">Microbacterium bovistercoris</name>
    <dbReference type="NCBI Taxonomy" id="2293570"/>
    <lineage>
        <taxon>Bacteria</taxon>
        <taxon>Bacillati</taxon>
        <taxon>Actinomycetota</taxon>
        <taxon>Actinomycetes</taxon>
        <taxon>Micrococcales</taxon>
        <taxon>Microbacteriaceae</taxon>
        <taxon>Microbacterium</taxon>
    </lineage>
</organism>
<dbReference type="Proteomes" id="UP000262172">
    <property type="component" value="Unassembled WGS sequence"/>
</dbReference>
<protein>
    <submittedName>
        <fullName evidence="2">Uncharacterized protein</fullName>
    </submittedName>
</protein>
<keyword evidence="1" id="KW-0812">Transmembrane</keyword>
<feature type="transmembrane region" description="Helical" evidence="1">
    <location>
        <begin position="241"/>
        <end position="258"/>
    </location>
</feature>
<comment type="caution">
    <text evidence="2">The sequence shown here is derived from an EMBL/GenBank/DDBJ whole genome shotgun (WGS) entry which is preliminary data.</text>
</comment>
<dbReference type="EMBL" id="QUAB01000018">
    <property type="protein sequence ID" value="REJ07203.1"/>
    <property type="molecule type" value="Genomic_DNA"/>
</dbReference>
<reference evidence="2 3" key="1">
    <citation type="submission" date="2018-08" db="EMBL/GenBank/DDBJ databases">
        <title>Isolation, diversity and antifungal activity of Actinobacteria from cow dung.</title>
        <authorList>
            <person name="Ling L."/>
        </authorList>
    </citation>
    <scope>NUCLEOTIDE SEQUENCE [LARGE SCALE GENOMIC DNA]</scope>
    <source>
        <strain evidence="2 3">NEAU-LLE</strain>
    </source>
</reference>